<name>A0A5K3FE64_MESCO</name>
<dbReference type="AlphaFoldDB" id="A0A5K3FE64"/>
<evidence type="ECO:0000313" key="2">
    <source>
        <dbReference type="WBParaSite" id="MCU_007118-RA"/>
    </source>
</evidence>
<sequence length="70" mass="7811">NRSFDLSPRARQVAADEVAFPANSDGRARGRSESLGATCSNHFYGRQPSHTAHHSRRRFRVELASSSNRL</sequence>
<organism evidence="2">
    <name type="scientific">Mesocestoides corti</name>
    <name type="common">Flatworm</name>
    <dbReference type="NCBI Taxonomy" id="53468"/>
    <lineage>
        <taxon>Eukaryota</taxon>
        <taxon>Metazoa</taxon>
        <taxon>Spiralia</taxon>
        <taxon>Lophotrochozoa</taxon>
        <taxon>Platyhelminthes</taxon>
        <taxon>Cestoda</taxon>
        <taxon>Eucestoda</taxon>
        <taxon>Cyclophyllidea</taxon>
        <taxon>Mesocestoididae</taxon>
        <taxon>Mesocestoides</taxon>
    </lineage>
</organism>
<accession>A0A5K3FE64</accession>
<protein>
    <submittedName>
        <fullName evidence="2">Copper-containing nitrite reductase</fullName>
    </submittedName>
</protein>
<reference evidence="2" key="1">
    <citation type="submission" date="2019-11" db="UniProtKB">
        <authorList>
            <consortium name="WormBaseParasite"/>
        </authorList>
    </citation>
    <scope>IDENTIFICATION</scope>
</reference>
<dbReference type="WBParaSite" id="MCU_007118-RA">
    <property type="protein sequence ID" value="MCU_007118-RA"/>
    <property type="gene ID" value="MCU_007118"/>
</dbReference>
<proteinExistence type="predicted"/>
<feature type="region of interest" description="Disordered" evidence="1">
    <location>
        <begin position="42"/>
        <end position="70"/>
    </location>
</feature>
<evidence type="ECO:0000256" key="1">
    <source>
        <dbReference type="SAM" id="MobiDB-lite"/>
    </source>
</evidence>